<name>A0A923MVH7_9BURK</name>
<dbReference type="PROSITE" id="PS51257">
    <property type="entry name" value="PROKAR_LIPOPROTEIN"/>
    <property type="match status" value="1"/>
</dbReference>
<evidence type="ECO:0000256" key="2">
    <source>
        <dbReference type="SAM" id="SignalP"/>
    </source>
</evidence>
<reference evidence="3" key="1">
    <citation type="submission" date="2020-08" db="EMBL/GenBank/DDBJ databases">
        <title>Ramlibacter sp. USB13 16S ribosomal RNA gene genome sequencing and assembly.</title>
        <authorList>
            <person name="Kang M."/>
        </authorList>
    </citation>
    <scope>NUCLEOTIDE SEQUENCE</scope>
    <source>
        <strain evidence="3">USB13</strain>
    </source>
</reference>
<dbReference type="EMBL" id="JACORT010000012">
    <property type="protein sequence ID" value="MBC5785796.1"/>
    <property type="molecule type" value="Genomic_DNA"/>
</dbReference>
<keyword evidence="2" id="KW-0732">Signal</keyword>
<protein>
    <submittedName>
        <fullName evidence="3">Uncharacterized protein</fullName>
    </submittedName>
</protein>
<feature type="region of interest" description="Disordered" evidence="1">
    <location>
        <begin position="96"/>
        <end position="120"/>
    </location>
</feature>
<feature type="signal peptide" evidence="2">
    <location>
        <begin position="1"/>
        <end position="24"/>
    </location>
</feature>
<keyword evidence="4" id="KW-1185">Reference proteome</keyword>
<dbReference type="Proteomes" id="UP000608513">
    <property type="component" value="Unassembled WGS sequence"/>
</dbReference>
<evidence type="ECO:0000313" key="3">
    <source>
        <dbReference type="EMBL" id="MBC5785796.1"/>
    </source>
</evidence>
<dbReference type="RefSeq" id="WP_187078537.1">
    <property type="nucleotide sequence ID" value="NZ_JACORT010000012.1"/>
</dbReference>
<accession>A0A923MVH7</accession>
<dbReference type="AlphaFoldDB" id="A0A923MVH7"/>
<evidence type="ECO:0000313" key="4">
    <source>
        <dbReference type="Proteomes" id="UP000608513"/>
    </source>
</evidence>
<comment type="caution">
    <text evidence="3">The sequence shown here is derived from an EMBL/GenBank/DDBJ whole genome shotgun (WGS) entry which is preliminary data.</text>
</comment>
<proteinExistence type="predicted"/>
<evidence type="ECO:0000256" key="1">
    <source>
        <dbReference type="SAM" id="MobiDB-lite"/>
    </source>
</evidence>
<sequence length="120" mass="12824">MKNAARLPLSLVAAASLMTGCVYAPVLQSTYPFAQHPGVAMEVWTQYDAYGYGYTVMSLVNRSSVDKCAWTATQDGRLLRSGESWQVNQVQSPGAVGIANVQPSDPTCANARRTYGSSTG</sequence>
<gene>
    <name evidence="3" type="ORF">H8N03_22845</name>
</gene>
<feature type="chain" id="PRO_5037736483" evidence="2">
    <location>
        <begin position="25"/>
        <end position="120"/>
    </location>
</feature>
<organism evidence="3 4">
    <name type="scientific">Ramlibacter cellulosilyticus</name>
    <dbReference type="NCBI Taxonomy" id="2764187"/>
    <lineage>
        <taxon>Bacteria</taxon>
        <taxon>Pseudomonadati</taxon>
        <taxon>Pseudomonadota</taxon>
        <taxon>Betaproteobacteria</taxon>
        <taxon>Burkholderiales</taxon>
        <taxon>Comamonadaceae</taxon>
        <taxon>Ramlibacter</taxon>
    </lineage>
</organism>